<sequence>MTEIAAPGLVEIFHQISDADREAEIVVLSAMRAHFLNLTGTMREAYDAMTAMTPIAPGVDLADVHEQAVSGWWVSPCNAPSDRAILFLSCCRFRGHRD</sequence>
<name>A0A6M8HVA7_9PROT</name>
<dbReference type="RefSeq" id="WP_171837866.1">
    <property type="nucleotide sequence ID" value="NZ_CP053708.1"/>
</dbReference>
<accession>A0A6M8HVA7</accession>
<evidence type="ECO:0000313" key="1">
    <source>
        <dbReference type="EMBL" id="QKE92268.1"/>
    </source>
</evidence>
<protein>
    <submittedName>
        <fullName evidence="1">Uncharacterized protein</fullName>
    </submittedName>
</protein>
<gene>
    <name evidence="1" type="ORF">HN018_21510</name>
</gene>
<organism evidence="1 2">
    <name type="scientific">Lichenicola cladoniae</name>
    <dbReference type="NCBI Taxonomy" id="1484109"/>
    <lineage>
        <taxon>Bacteria</taxon>
        <taxon>Pseudomonadati</taxon>
        <taxon>Pseudomonadota</taxon>
        <taxon>Alphaproteobacteria</taxon>
        <taxon>Acetobacterales</taxon>
        <taxon>Acetobacteraceae</taxon>
        <taxon>Lichenicola</taxon>
    </lineage>
</organism>
<reference evidence="1 2" key="1">
    <citation type="journal article" date="2014" name="World J. Microbiol. Biotechnol.">
        <title>Biodiversity and physiological characteristics of Antarctic and Arctic lichens-associated bacteria.</title>
        <authorList>
            <person name="Lee Y.M."/>
            <person name="Kim E.H."/>
            <person name="Lee H.K."/>
            <person name="Hong S.G."/>
        </authorList>
    </citation>
    <scope>NUCLEOTIDE SEQUENCE [LARGE SCALE GENOMIC DNA]</scope>
    <source>
        <strain evidence="1 2">PAMC 26569</strain>
    </source>
</reference>
<dbReference type="EMBL" id="CP053708">
    <property type="protein sequence ID" value="QKE92268.1"/>
    <property type="molecule type" value="Genomic_DNA"/>
</dbReference>
<dbReference type="KEGG" id="lck:HN018_21510"/>
<dbReference type="Proteomes" id="UP000500767">
    <property type="component" value="Chromosome"/>
</dbReference>
<proteinExistence type="predicted"/>
<dbReference type="AlphaFoldDB" id="A0A6M8HVA7"/>
<keyword evidence="2" id="KW-1185">Reference proteome</keyword>
<evidence type="ECO:0000313" key="2">
    <source>
        <dbReference type="Proteomes" id="UP000500767"/>
    </source>
</evidence>